<dbReference type="SUPFAM" id="SSF51338">
    <property type="entry name" value="Composite domain of metallo-dependent hydrolases"/>
    <property type="match status" value="1"/>
</dbReference>
<dbReference type="PANTHER" id="PTHR22642">
    <property type="entry name" value="IMIDAZOLONEPROPIONASE"/>
    <property type="match status" value="1"/>
</dbReference>
<evidence type="ECO:0000259" key="1">
    <source>
        <dbReference type="Pfam" id="PF07969"/>
    </source>
</evidence>
<dbReference type="EMBL" id="JAKNHQ010000001">
    <property type="protein sequence ID" value="MCG4609449.1"/>
    <property type="molecule type" value="Genomic_DNA"/>
</dbReference>
<feature type="domain" description="Amidohydrolase 3" evidence="1">
    <location>
        <begin position="49"/>
        <end position="523"/>
    </location>
</feature>
<gene>
    <name evidence="2" type="ORF">L0P57_00615</name>
</gene>
<sequence length="526" mass="58563">MDTAIYYNGTILTMEEPLYAEAVLVEDGVIRQVGSREALFAQKRADTRLVDLQGAVLLPAFIDPHSHITALAQTLGLVNLSGCKNFGEITERLDAFIARTKPDKGQWVSAFGYDHNDLEEKCHPDRALLDRYPFPVVVTHASGHMGVVNRMGLQALGITASTPNPEGGMIGRCADTQEPNGYLEETAFTSFTARIPQPPLEQQMRQMEQAQDIYLQNGITTAQDGFTKEAEWTLLHGLAGQKRLKLDVVAYPNLPDNRKIALEHPQYCKQYHNRLKIGGYKVFLDGSPQGRTAWMSQPYADASDGYRGYAVHTDEEVRSYMRQALQDHMQILAHCNGDAAAQQMIDAYAAEKTGEDIRPVMIHAQLVRPDQLARMGELGMIASFFVAHTYYWGDVHLKNFGEARATAISPVRAAIGNGVVYTFHQDTPVILPNMLETLWCAVNRISKGGYVMGEAQRVSPLEALKGVTLYAAYQYFEENEKGSIRPGKRADFVLLDRDPLQVDPMELRDLRVLATIRGGIVVYEGK</sequence>
<evidence type="ECO:0000313" key="3">
    <source>
        <dbReference type="Proteomes" id="UP001298681"/>
    </source>
</evidence>
<dbReference type="InterPro" id="IPR033932">
    <property type="entry name" value="YtcJ-like"/>
</dbReference>
<proteinExistence type="predicted"/>
<accession>A0ABS9MG52</accession>
<dbReference type="Pfam" id="PF07969">
    <property type="entry name" value="Amidohydro_3"/>
    <property type="match status" value="1"/>
</dbReference>
<dbReference type="InterPro" id="IPR013108">
    <property type="entry name" value="Amidohydro_3"/>
</dbReference>
<name>A0ABS9MG52_9FIRM</name>
<dbReference type="CDD" id="cd01300">
    <property type="entry name" value="YtcJ_like"/>
    <property type="match status" value="1"/>
</dbReference>
<dbReference type="PANTHER" id="PTHR22642:SF2">
    <property type="entry name" value="PROTEIN LONG AFTER FAR-RED 3"/>
    <property type="match status" value="1"/>
</dbReference>
<organism evidence="2 3">
    <name type="scientific">Anaeromassilibacillus senegalensis</name>
    <dbReference type="NCBI Taxonomy" id="1673717"/>
    <lineage>
        <taxon>Bacteria</taxon>
        <taxon>Bacillati</taxon>
        <taxon>Bacillota</taxon>
        <taxon>Clostridia</taxon>
        <taxon>Eubacteriales</taxon>
        <taxon>Acutalibacteraceae</taxon>
        <taxon>Anaeromassilibacillus</taxon>
    </lineage>
</organism>
<dbReference type="InterPro" id="IPR032466">
    <property type="entry name" value="Metal_Hydrolase"/>
</dbReference>
<protein>
    <submittedName>
        <fullName evidence="2">Amidohydrolase</fullName>
    </submittedName>
</protein>
<dbReference type="Proteomes" id="UP001298681">
    <property type="component" value="Unassembled WGS sequence"/>
</dbReference>
<dbReference type="Gene3D" id="2.30.40.10">
    <property type="entry name" value="Urease, subunit C, domain 1"/>
    <property type="match status" value="1"/>
</dbReference>
<dbReference type="SUPFAM" id="SSF51556">
    <property type="entry name" value="Metallo-dependent hydrolases"/>
    <property type="match status" value="1"/>
</dbReference>
<dbReference type="Gene3D" id="3.20.20.140">
    <property type="entry name" value="Metal-dependent hydrolases"/>
    <property type="match status" value="1"/>
</dbReference>
<dbReference type="Gene3D" id="3.10.310.70">
    <property type="match status" value="1"/>
</dbReference>
<keyword evidence="3" id="KW-1185">Reference proteome</keyword>
<reference evidence="2 3" key="1">
    <citation type="submission" date="2022-01" db="EMBL/GenBank/DDBJ databases">
        <title>Collection of gut derived symbiotic bacterial strains cultured from healthy donors.</title>
        <authorList>
            <person name="Lin H."/>
            <person name="Kohout C."/>
            <person name="Waligurski E."/>
            <person name="Pamer E.G."/>
        </authorList>
    </citation>
    <scope>NUCLEOTIDE SEQUENCE [LARGE SCALE GENOMIC DNA]</scope>
    <source>
        <strain evidence="2 3">DFI.7.58</strain>
    </source>
</reference>
<evidence type="ECO:0000313" key="2">
    <source>
        <dbReference type="EMBL" id="MCG4609449.1"/>
    </source>
</evidence>
<dbReference type="InterPro" id="IPR011059">
    <property type="entry name" value="Metal-dep_hydrolase_composite"/>
</dbReference>
<comment type="caution">
    <text evidence="2">The sequence shown here is derived from an EMBL/GenBank/DDBJ whole genome shotgun (WGS) entry which is preliminary data.</text>
</comment>
<dbReference type="RefSeq" id="WP_237966246.1">
    <property type="nucleotide sequence ID" value="NZ_JAKNHQ010000001.1"/>
</dbReference>